<dbReference type="EMBL" id="JASPKZ010004855">
    <property type="protein sequence ID" value="KAJ9589780.1"/>
    <property type="molecule type" value="Genomic_DNA"/>
</dbReference>
<comment type="caution">
    <text evidence="1">The sequence shown here is derived from an EMBL/GenBank/DDBJ whole genome shotgun (WGS) entry which is preliminary data.</text>
</comment>
<evidence type="ECO:0000313" key="1">
    <source>
        <dbReference type="EMBL" id="KAJ9589780.1"/>
    </source>
</evidence>
<accession>A0AAD8EGJ9</accession>
<protein>
    <submittedName>
        <fullName evidence="1">Uncharacterized protein</fullName>
    </submittedName>
</protein>
<feature type="non-terminal residue" evidence="1">
    <location>
        <position position="1"/>
    </location>
</feature>
<organism evidence="1 2">
    <name type="scientific">Diploptera punctata</name>
    <name type="common">Pacific beetle cockroach</name>
    <dbReference type="NCBI Taxonomy" id="6984"/>
    <lineage>
        <taxon>Eukaryota</taxon>
        <taxon>Metazoa</taxon>
        <taxon>Ecdysozoa</taxon>
        <taxon>Arthropoda</taxon>
        <taxon>Hexapoda</taxon>
        <taxon>Insecta</taxon>
        <taxon>Pterygota</taxon>
        <taxon>Neoptera</taxon>
        <taxon>Polyneoptera</taxon>
        <taxon>Dictyoptera</taxon>
        <taxon>Blattodea</taxon>
        <taxon>Blaberoidea</taxon>
        <taxon>Blaberidae</taxon>
        <taxon>Diplopterinae</taxon>
        <taxon>Diploptera</taxon>
    </lineage>
</organism>
<gene>
    <name evidence="1" type="ORF">L9F63_027961</name>
</gene>
<feature type="non-terminal residue" evidence="1">
    <location>
        <position position="96"/>
    </location>
</feature>
<name>A0AAD8EGJ9_DIPPU</name>
<dbReference type="Proteomes" id="UP001233999">
    <property type="component" value="Unassembled WGS sequence"/>
</dbReference>
<reference evidence="1" key="1">
    <citation type="journal article" date="2023" name="IScience">
        <title>Live-bearing cockroach genome reveals convergent evolutionary mechanisms linked to viviparity in insects and beyond.</title>
        <authorList>
            <person name="Fouks B."/>
            <person name="Harrison M.C."/>
            <person name="Mikhailova A.A."/>
            <person name="Marchal E."/>
            <person name="English S."/>
            <person name="Carruthers M."/>
            <person name="Jennings E.C."/>
            <person name="Chiamaka E.L."/>
            <person name="Frigard R.A."/>
            <person name="Pippel M."/>
            <person name="Attardo G.M."/>
            <person name="Benoit J.B."/>
            <person name="Bornberg-Bauer E."/>
            <person name="Tobe S.S."/>
        </authorList>
    </citation>
    <scope>NUCLEOTIDE SEQUENCE</scope>
    <source>
        <strain evidence="1">Stay&amp;Tobe</strain>
    </source>
</reference>
<proteinExistence type="predicted"/>
<keyword evidence="2" id="KW-1185">Reference proteome</keyword>
<reference evidence="1" key="2">
    <citation type="submission" date="2023-05" db="EMBL/GenBank/DDBJ databases">
        <authorList>
            <person name="Fouks B."/>
        </authorList>
    </citation>
    <scope>NUCLEOTIDE SEQUENCE</scope>
    <source>
        <strain evidence="1">Stay&amp;Tobe</strain>
        <tissue evidence="1">Testes</tissue>
    </source>
</reference>
<evidence type="ECO:0000313" key="2">
    <source>
        <dbReference type="Proteomes" id="UP001233999"/>
    </source>
</evidence>
<sequence>LIDLNRNTNVQKRHVQISRMRSHNQSSIIFLSGQIKSATLDISNYTISQTFLNLSSFRDPLLGRSNRVIFLVAQTSLHKQNTLIVNHFVSFSSKLV</sequence>
<dbReference type="AlphaFoldDB" id="A0AAD8EGJ9"/>